<dbReference type="InterPro" id="IPR014044">
    <property type="entry name" value="CAP_dom"/>
</dbReference>
<feature type="transmembrane region" description="Helical" evidence="2">
    <location>
        <begin position="715"/>
        <end position="736"/>
    </location>
</feature>
<dbReference type="SUPFAM" id="SSF55797">
    <property type="entry name" value="PR-1-like"/>
    <property type="match status" value="11"/>
</dbReference>
<keyword evidence="4" id="KW-1185">Reference proteome</keyword>
<evidence type="ECO:0000313" key="4">
    <source>
        <dbReference type="Proteomes" id="UP000035681"/>
    </source>
</evidence>
<evidence type="ECO:0000256" key="2">
    <source>
        <dbReference type="SAM" id="Phobius"/>
    </source>
</evidence>
<feature type="compositionally biased region" description="Basic residues" evidence="1">
    <location>
        <begin position="3134"/>
        <end position="3156"/>
    </location>
</feature>
<feature type="compositionally biased region" description="Pro residues" evidence="1">
    <location>
        <begin position="493"/>
        <end position="507"/>
    </location>
</feature>
<dbReference type="SMART" id="SM00198">
    <property type="entry name" value="SCP"/>
    <property type="match status" value="2"/>
</dbReference>
<dbReference type="WBParaSite" id="TCONS_00015391.p1">
    <property type="protein sequence ID" value="TCONS_00015391.p1"/>
    <property type="gene ID" value="XLOC_009653"/>
</dbReference>
<keyword evidence="2" id="KW-1133">Transmembrane helix</keyword>
<feature type="region of interest" description="Disordered" evidence="1">
    <location>
        <begin position="2116"/>
        <end position="2177"/>
    </location>
</feature>
<feature type="compositionally biased region" description="Pro residues" evidence="1">
    <location>
        <begin position="3157"/>
        <end position="3226"/>
    </location>
</feature>
<feature type="compositionally biased region" description="Low complexity" evidence="1">
    <location>
        <begin position="2909"/>
        <end position="2958"/>
    </location>
</feature>
<reference evidence="5" key="1">
    <citation type="submission" date="2024-02" db="UniProtKB">
        <authorList>
            <consortium name="WormBaseParasite"/>
        </authorList>
    </citation>
    <scope>IDENTIFICATION</scope>
</reference>
<keyword evidence="2" id="KW-0472">Membrane</keyword>
<feature type="domain" description="SCP" evidence="3">
    <location>
        <begin position="2705"/>
        <end position="2832"/>
    </location>
</feature>
<keyword evidence="2" id="KW-0812">Transmembrane</keyword>
<feature type="region of interest" description="Disordered" evidence="1">
    <location>
        <begin position="3125"/>
        <end position="3236"/>
    </location>
</feature>
<dbReference type="Proteomes" id="UP000035681">
    <property type="component" value="Unplaced"/>
</dbReference>
<dbReference type="InterPro" id="IPR035940">
    <property type="entry name" value="CAP_sf"/>
</dbReference>
<dbReference type="InterPro" id="IPR001283">
    <property type="entry name" value="CRISP-related"/>
</dbReference>
<evidence type="ECO:0000256" key="1">
    <source>
        <dbReference type="SAM" id="MobiDB-lite"/>
    </source>
</evidence>
<feature type="region of interest" description="Disordered" evidence="1">
    <location>
        <begin position="2436"/>
        <end position="2456"/>
    </location>
</feature>
<feature type="region of interest" description="Disordered" evidence="1">
    <location>
        <begin position="2863"/>
        <end position="2958"/>
    </location>
</feature>
<feature type="compositionally biased region" description="Basic residues" evidence="1">
    <location>
        <begin position="453"/>
        <end position="487"/>
    </location>
</feature>
<organism evidence="4 5">
    <name type="scientific">Strongyloides stercoralis</name>
    <name type="common">Threadworm</name>
    <dbReference type="NCBI Taxonomy" id="6248"/>
    <lineage>
        <taxon>Eukaryota</taxon>
        <taxon>Metazoa</taxon>
        <taxon>Ecdysozoa</taxon>
        <taxon>Nematoda</taxon>
        <taxon>Chromadorea</taxon>
        <taxon>Rhabditida</taxon>
        <taxon>Tylenchina</taxon>
        <taxon>Panagrolaimomorpha</taxon>
        <taxon>Strongyloidoidea</taxon>
        <taxon>Strongyloididae</taxon>
        <taxon>Strongyloides</taxon>
    </lineage>
</organism>
<feature type="transmembrane region" description="Helical" evidence="2">
    <location>
        <begin position="1690"/>
        <end position="1711"/>
    </location>
</feature>
<proteinExistence type="predicted"/>
<feature type="region of interest" description="Disordered" evidence="1">
    <location>
        <begin position="1417"/>
        <end position="1437"/>
    </location>
</feature>
<feature type="region of interest" description="Disordered" evidence="1">
    <location>
        <begin position="453"/>
        <end position="508"/>
    </location>
</feature>
<dbReference type="Gene3D" id="3.40.33.10">
    <property type="entry name" value="CAP"/>
    <property type="match status" value="11"/>
</dbReference>
<name>A0AAF5DN46_STRER</name>
<feature type="region of interest" description="Disordered" evidence="1">
    <location>
        <begin position="1761"/>
        <end position="1807"/>
    </location>
</feature>
<dbReference type="PRINTS" id="PR01217">
    <property type="entry name" value="PRICHEXTENSN"/>
</dbReference>
<feature type="compositionally biased region" description="Basic residues" evidence="1">
    <location>
        <begin position="1761"/>
        <end position="1779"/>
    </location>
</feature>
<sequence>LTVELRLSHVKVTHKNGAKIYTVGGKQFRTFRNAHTYNRKRSRLLQRKPIKRPTRRLTRKNTRRQTNRIINRIINRRPTSRSNRFPIVIPKPQPTQPPIIATTASKAVEIAEKIKAYYEEINEHRKKHKADPLKVNKELVKRAEESAKDKNKQNLNDQKIVGNIARFGNIVDNPVAYWYRQKDNHNFADPVYKQTSEDFIHMLWKSATDIGCAMIHEEEYWLCCYFSPVEKVTEKEEIRKNYCFTFLNKEHFLTIANLQQPTSIQRTHLKLFKILKLLFFFIFCSYLLTSILINKCDTTSKQIVDLYKDETITLLKSIFANRLISKKRRVYINQPKTLDNIKNNIEKKIAYIKQDTLKKRCISNNFLIINDLYIFFKVNKLFYKNFFFYFYIIFKMNLIYYIFFIVYFFSTSNQVDSRLSHVKVTHRNGAKIYTVGGKKFKTFRNAHSYNKKRSRLSKRKPIRRPTRRLTRKNTRRQTNRIINRRPTSRSNRFPPPISRHQPTPPPIIATTTKVDEIAEKIKAYYEKINEYRKIHKADPLKVSPELVKKAEECAKNKGGPKDLTLNVVRNFAILKGLSENPVEGWYSLKENHDYDKPQYKDTSDPFIHLVWKSATDIGCGMTHDEDYYVCCYFSPVEKVTEEEKMKENFFLQLNRRVIRLIHSIISVYKNMVIFQFKYFQKQQYLNKIAVQNTQNIFVKKCDDIIATYKNFQKNIFLIIFSKQLILLFIFFIIFCIELRLSHVKVTHKNGAKIYTVGGKQFRTFRNAHTYNRKRSRLLQRKPIKRPTRRLTRKNTRRQTNRIINRRPTSKSNRFQSRFQPLMSRHQPIQPPIISTTTKVDEIAEKIKAYYEEINEHRKKHKANPLNINAELVKRAEESAKDKNKQNLNDQKIVGNIARFGNIVDNPVAYWYRQKDNHNFADPEYKKTSEDFIHMLWKSATDIGCAMIHEEEYWLCCYFSPVEKVTEKEEIRKNQTSRKKKYCFTFLDKEHFLTIANLQQPTSIQRTHLKLCDTTSKQIVGLCFFKIRMVKQLQLISKKRRVYINQPKTLDNIKNNIEKKIAYIKQDTLEKSPVFYNKISLSILLPLFEPHNKRTDTTGQLSNDKLSHVKVTHRNGAKIYTVGGKQFKTFRNAHKHNKRRSKLLRKKSIRRPTRRLTRKNTRRQINRIIKRRPTSKSNRFQSRFQPLMSRHQPTQPPIIATTTTKVDKIAETLKAYYKEINEHREKHSAAPLKVSAELVKRAEDGAKTFSKDKKTPESVFEKYVRNCVVFRDFSDNPVAYWYRQKDNHNFTDPEHKELSEGFIHMLWKAATDVGCGMIYNNEEYFVCCEFSPVENVKDKKEIKKNVLEELFKIIFKMNLIYYIFFVVYFFLISNQVDSRLSHIKVTYKNGAKIYTVGGKQFKTFRNAHSYNKKRSRLLKRKPNRRPARRLTRKNTRRQTNRIINRIINRRPTSRSNRFPIVIPKPQPTQPPIIATTASKAVEIAEKIQTYYKEINEHREKHKVKSLKVSEELVERAQKCAKDKGEPKLVDPKVVRNVARFNNIVDNPVDFWYSQKGNHNFDDPEYKQTSEEFIHMLWKSATDIGCAMIHDKEYWLCCYFSPVEKVTEKKEIKENKNFFIFKFLKNNIKFLINKKKRNKQQHKLYLFNDTSCVIKNYYNTLVLIKIKTIIQFNNKQFYYTFVLIKYFCEKSIMILFFKMNLIYYIFFVVYFFLISNQVDSRLNHVKVTHRNGARIYTVGGKHFKTFRNAYSYNKKRSRLLQRKPNRRPTRRLTRKNTRRQTNRIINRQPTSRSNRFPIVIPKPQPTHPPIIATTASKAVEIAEKIKAYYEEINGYRKKHKANPLNVKDELVEKAQKCAKDKGEPKLVDQKVVRNVARFSVISDNPVAYWYSQKGNYNFKKPEHRDLTKEFIHMLWQSATDLGCAMVHDEEYWFCCYFSPVEKVTDEQEIKKNQNIKKKKGFFKYCSIFPNSKNRFLSKIASDENRTTNQLKDYKINKDGEKVTINFQEITRYSKKSKSAFKKRKKYFQQHTTDQIHYKFFTGLKNIINYLIANFKIFYINFIMNLIYYVFFVVYFFSTSNQVESKLSHVKVTHKNGAKIYTIGGKKFKTFRNAHSYNKRRSKLSKKKPFRRPKRRLTRKNTRGQLNRIIKRRPTSKSDRFQPRFQPLVPKNQPTQPPRIATTTTKVNEFAEQINNFYKEINEHRNKHKADPLNVNAELVKKAEECAKDETKRDIIDPNAVRNIARVRNVLDNPVDFWYSQKGNYDFDNPEHRDLTKEFIHMVWKSATDIGCGMAKTNEEYYICCDFSPVENVKDEDEMKKNCGITSKKIVDKDGRTTTTILKIILKKNRMRKTRFFKKVIKNVFNDINAHRYNKKRRKLSKKKPIRKPIKRLTRKNTRRQINRIIKRKPINKSNRFQPRFQSLLSKHQLTQSLGLKPQPTQTLVSKPQSTQPLVSKPQSTQLPIITTTTTKVDEIAERIKAFYNDINEHRKKHKANPLKVNEELVKRIEESLKDKSKWGILVPKVVRNSAGFGNILANPVDFWYSRKDNYDYDKPTYEDTSKEFIHMIWKSATDIGCGMIHAENYFVFCDFSPVEKFNDPEEIKKNVTHKKGAKIYTVGGKKFKTFRNAYSYNKRRSKLLKKKPIRKPIRRLTRKNTGRQINRIIKRRPTSKPNRYQPILQPLISRHQPTQPPIIATTTTKVDKIAKYIETYYNVTNNFRIQHKVPTLRVTDLLVKRAKECAERFSREKNTWLSPDPEYALNFAQTESDNPDDAVEHWYGESKNYDYDRPVWGGETKNFIHMIWKSATDMGCGIVFKKEYFICCEYFPIGNINDQKTLEENNKQTIHESGSNKYVIDGEQFETLKGAQDFNKKKNNNSKIKKPMGKPTQKPKPKPTQKPKPKPSQKPKPKPNATKPKPKPTTTKPKPKPTTTKPKPKPITTKPEPKPTTTNPKPTTTTTKANEFAKQINNFYKEINEHRKKHKANQLKVNANLVKKAEECAKDETKRDIIDPTVVRNIARYRNISDNPVAYWYSQKGNYDFDNPKHRDLTKEFIHMLWKSATDIGCGMAHNEDYYLCCEFSPVENVKDEDEMKKNVESRLDDIKVVHENDAKKSVVYKKQFESLAPARNYNERKNKLSKIKKPINSPIKRKPLKKPNNKPKPPGLRPKPPSPRPKPPGPRPKPPSPRPKPPSPRPKPPSPRPKPPSPKPKPPGPKPIPPAPKPKPTQPPKTTTRSTKVDKFAKYIETYYNVTNNFRRQHKVPVLKVNNTLVKRAKECAERFSREKNTWLSPDPKYALNFAQTDNDNPVDAVEFWYSGSGSYDYDRPVWNGETKNFIHMLWKSATDMGCGMVFDKGYFICCGYFPIGNVNDEEILKENFIFIYQIYYYYKNN</sequence>
<feature type="compositionally biased region" description="Basic residues" evidence="1">
    <location>
        <begin position="2871"/>
        <end position="2907"/>
    </location>
</feature>
<feature type="transmembrane region" description="Helical" evidence="2">
    <location>
        <begin position="274"/>
        <end position="293"/>
    </location>
</feature>
<dbReference type="Pfam" id="PF00188">
    <property type="entry name" value="CAP"/>
    <property type="match status" value="11"/>
</dbReference>
<evidence type="ECO:0000313" key="5">
    <source>
        <dbReference type="WBParaSite" id="TCONS_00015391.p1"/>
    </source>
</evidence>
<feature type="transmembrane region" description="Helical" evidence="2">
    <location>
        <begin position="386"/>
        <end position="409"/>
    </location>
</feature>
<accession>A0AAF5DN46</accession>
<protein>
    <submittedName>
        <fullName evidence="5">SCP domain-containing protein</fullName>
    </submittedName>
</protein>
<feature type="transmembrane region" description="Helical" evidence="2">
    <location>
        <begin position="2054"/>
        <end position="2074"/>
    </location>
</feature>
<evidence type="ECO:0000259" key="3">
    <source>
        <dbReference type="SMART" id="SM00198"/>
    </source>
</evidence>
<dbReference type="PANTHER" id="PTHR10334">
    <property type="entry name" value="CYSTEINE-RICH SECRETORY PROTEIN-RELATED"/>
    <property type="match status" value="1"/>
</dbReference>
<feature type="compositionally biased region" description="Basic residues" evidence="1">
    <location>
        <begin position="2116"/>
        <end position="2139"/>
    </location>
</feature>
<feature type="domain" description="SCP" evidence="3">
    <location>
        <begin position="3241"/>
        <end position="3368"/>
    </location>
</feature>